<proteinExistence type="predicted"/>
<dbReference type="PANTHER" id="PTHR47926:SF347">
    <property type="entry name" value="PENTATRICOPEPTIDE REPEAT-CONTAINING PROTEIN"/>
    <property type="match status" value="1"/>
</dbReference>
<evidence type="ECO:0000256" key="1">
    <source>
        <dbReference type="ARBA" id="ARBA00022737"/>
    </source>
</evidence>
<evidence type="ECO:0000313" key="3">
    <source>
        <dbReference type="EMBL" id="GAU46023.1"/>
    </source>
</evidence>
<gene>
    <name evidence="3" type="ORF">TSUD_95990</name>
</gene>
<keyword evidence="4" id="KW-1185">Reference proteome</keyword>
<sequence>MYVKCGDIGDARSVFDEFSISSTYDGDDLVFWTAMIVGYTQRGYTETALELFGDMKWYGVLPNSVTLASLLSACAQMENIVMGKLLHDSRLGIQLEGIGRH</sequence>
<dbReference type="EMBL" id="DF974170">
    <property type="protein sequence ID" value="GAU46023.1"/>
    <property type="molecule type" value="Genomic_DNA"/>
</dbReference>
<dbReference type="PROSITE" id="PS51375">
    <property type="entry name" value="PPR"/>
    <property type="match status" value="1"/>
</dbReference>
<organism evidence="3 4">
    <name type="scientific">Trifolium subterraneum</name>
    <name type="common">Subterranean clover</name>
    <dbReference type="NCBI Taxonomy" id="3900"/>
    <lineage>
        <taxon>Eukaryota</taxon>
        <taxon>Viridiplantae</taxon>
        <taxon>Streptophyta</taxon>
        <taxon>Embryophyta</taxon>
        <taxon>Tracheophyta</taxon>
        <taxon>Spermatophyta</taxon>
        <taxon>Magnoliopsida</taxon>
        <taxon>eudicotyledons</taxon>
        <taxon>Gunneridae</taxon>
        <taxon>Pentapetalae</taxon>
        <taxon>rosids</taxon>
        <taxon>fabids</taxon>
        <taxon>Fabales</taxon>
        <taxon>Fabaceae</taxon>
        <taxon>Papilionoideae</taxon>
        <taxon>50 kb inversion clade</taxon>
        <taxon>NPAAA clade</taxon>
        <taxon>Hologalegina</taxon>
        <taxon>IRL clade</taxon>
        <taxon>Trifolieae</taxon>
        <taxon>Trifolium</taxon>
    </lineage>
</organism>
<dbReference type="AlphaFoldDB" id="A0A2Z6NUW7"/>
<dbReference type="PANTHER" id="PTHR47926">
    <property type="entry name" value="PENTATRICOPEPTIDE REPEAT-CONTAINING PROTEIN"/>
    <property type="match status" value="1"/>
</dbReference>
<feature type="repeat" description="PPR" evidence="2">
    <location>
        <begin position="28"/>
        <end position="62"/>
    </location>
</feature>
<dbReference type="OrthoDB" id="185373at2759"/>
<accession>A0A2Z6NUW7</accession>
<dbReference type="Gene3D" id="1.25.40.10">
    <property type="entry name" value="Tetratricopeptide repeat domain"/>
    <property type="match status" value="1"/>
</dbReference>
<dbReference type="Pfam" id="PF13041">
    <property type="entry name" value="PPR_2"/>
    <property type="match status" value="1"/>
</dbReference>
<dbReference type="InterPro" id="IPR046960">
    <property type="entry name" value="PPR_At4g14850-like_plant"/>
</dbReference>
<dbReference type="InterPro" id="IPR011990">
    <property type="entry name" value="TPR-like_helical_dom_sf"/>
</dbReference>
<dbReference type="Proteomes" id="UP000242715">
    <property type="component" value="Unassembled WGS sequence"/>
</dbReference>
<evidence type="ECO:0000313" key="4">
    <source>
        <dbReference type="Proteomes" id="UP000242715"/>
    </source>
</evidence>
<reference evidence="4" key="1">
    <citation type="journal article" date="2017" name="Front. Plant Sci.">
        <title>Climate Clever Clovers: New Paradigm to Reduce the Environmental Footprint of Ruminants by Breeding Low Methanogenic Forages Utilizing Haplotype Variation.</title>
        <authorList>
            <person name="Kaur P."/>
            <person name="Appels R."/>
            <person name="Bayer P.E."/>
            <person name="Keeble-Gagnere G."/>
            <person name="Wang J."/>
            <person name="Hirakawa H."/>
            <person name="Shirasawa K."/>
            <person name="Vercoe P."/>
            <person name="Stefanova K."/>
            <person name="Durmic Z."/>
            <person name="Nichols P."/>
            <person name="Revell C."/>
            <person name="Isobe S.N."/>
            <person name="Edwards D."/>
            <person name="Erskine W."/>
        </authorList>
    </citation>
    <scope>NUCLEOTIDE SEQUENCE [LARGE SCALE GENOMIC DNA]</scope>
    <source>
        <strain evidence="4">cv. Daliak</strain>
    </source>
</reference>
<dbReference type="InterPro" id="IPR002885">
    <property type="entry name" value="PPR_rpt"/>
</dbReference>
<keyword evidence="1" id="KW-0677">Repeat</keyword>
<dbReference type="Pfam" id="PF01535">
    <property type="entry name" value="PPR"/>
    <property type="match status" value="1"/>
</dbReference>
<dbReference type="NCBIfam" id="TIGR00756">
    <property type="entry name" value="PPR"/>
    <property type="match status" value="1"/>
</dbReference>
<name>A0A2Z6NUW7_TRISU</name>
<evidence type="ECO:0000256" key="2">
    <source>
        <dbReference type="PROSITE-ProRule" id="PRU00708"/>
    </source>
</evidence>
<protein>
    <recommendedName>
        <fullName evidence="5">Pentatricopeptide repeat-containing protein</fullName>
    </recommendedName>
</protein>
<dbReference type="GO" id="GO:0003723">
    <property type="term" value="F:RNA binding"/>
    <property type="evidence" value="ECO:0007669"/>
    <property type="project" value="InterPro"/>
</dbReference>
<dbReference type="GO" id="GO:0009451">
    <property type="term" value="P:RNA modification"/>
    <property type="evidence" value="ECO:0007669"/>
    <property type="project" value="InterPro"/>
</dbReference>
<evidence type="ECO:0008006" key="5">
    <source>
        <dbReference type="Google" id="ProtNLM"/>
    </source>
</evidence>